<dbReference type="Proteomes" id="UP001145145">
    <property type="component" value="Unassembled WGS sequence"/>
</dbReference>
<dbReference type="PANTHER" id="PTHR30399:SF1">
    <property type="entry name" value="UTP PYROPHOSPHATASE"/>
    <property type="match status" value="1"/>
</dbReference>
<evidence type="ECO:0000259" key="1">
    <source>
        <dbReference type="Pfam" id="PF01863"/>
    </source>
</evidence>
<dbReference type="EMBL" id="BSBO01000022">
    <property type="protein sequence ID" value="GLG04976.1"/>
    <property type="molecule type" value="Genomic_DNA"/>
</dbReference>
<dbReference type="Gene3D" id="3.30.2010.10">
    <property type="entry name" value="Metalloproteases ('zincins'), catalytic domain"/>
    <property type="match status" value="1"/>
</dbReference>
<evidence type="ECO:0000313" key="2">
    <source>
        <dbReference type="EMBL" id="GLG04976.1"/>
    </source>
</evidence>
<accession>A0A9W6FEV4</accession>
<organism evidence="2 3">
    <name type="scientific">Sellimonas catena</name>
    <dbReference type="NCBI Taxonomy" id="2994035"/>
    <lineage>
        <taxon>Bacteria</taxon>
        <taxon>Bacillati</taxon>
        <taxon>Bacillota</taxon>
        <taxon>Clostridia</taxon>
        <taxon>Lachnospirales</taxon>
        <taxon>Lachnospiraceae</taxon>
        <taxon>Sellimonas</taxon>
    </lineage>
</organism>
<proteinExistence type="predicted"/>
<dbReference type="InterPro" id="IPR002725">
    <property type="entry name" value="YgjP-like_metallopeptidase"/>
</dbReference>
<comment type="caution">
    <text evidence="2">The sequence shown here is derived from an EMBL/GenBank/DDBJ whole genome shotgun (WGS) entry which is preliminary data.</text>
</comment>
<gene>
    <name evidence="2" type="ORF">Selli1_21500</name>
</gene>
<keyword evidence="3" id="KW-1185">Reference proteome</keyword>
<reference evidence="2 3" key="1">
    <citation type="journal article" date="2023" name="Int. J. Syst. Evol. Microbiol.">
        <title>Sellimonas catena sp. nov., isolated from human faeces.</title>
        <authorList>
            <person name="Hisatomi A."/>
            <person name="Ohkuma M."/>
            <person name="Sakamoto M."/>
        </authorList>
    </citation>
    <scope>NUCLEOTIDE SEQUENCE [LARGE SCALE GENOMIC DNA]</scope>
    <source>
        <strain evidence="2 3">12EGH17</strain>
    </source>
</reference>
<name>A0A9W6FEV4_9FIRM</name>
<dbReference type="PANTHER" id="PTHR30399">
    <property type="entry name" value="UNCHARACTERIZED PROTEIN YGJP"/>
    <property type="match status" value="1"/>
</dbReference>
<sequence length="238" mass="28558">MRRCFYDRQTGAVFYDLQRGKRETIEVAILSGGKVRVKAPYRMPETAIRRFLKEKAPWVKEQLEKIEKSRREWMEKRFQDGSVFYYLGEPLKLSIKKSEGETVWQRDGQLLIDQTAATPQKRKEQLEKWYRIRAKENIESRVKVFAAKIGESPNKVTIKAQKTRWGSCSSLGNLNFNWRLIMMPQKIIDYVVVHELCHLKEMNHSSAFWNRVEEIMPDYRNRRKWLKNNAWKVEWEQI</sequence>
<dbReference type="Pfam" id="PF01863">
    <property type="entry name" value="YgjP-like"/>
    <property type="match status" value="1"/>
</dbReference>
<feature type="domain" description="YgjP-like metallopeptidase" evidence="1">
    <location>
        <begin position="24"/>
        <end position="229"/>
    </location>
</feature>
<protein>
    <recommendedName>
        <fullName evidence="1">YgjP-like metallopeptidase domain-containing protein</fullName>
    </recommendedName>
</protein>
<dbReference type="InterPro" id="IPR053136">
    <property type="entry name" value="UTP_pyrophosphatase-like"/>
</dbReference>
<dbReference type="RefSeq" id="WP_087167124.1">
    <property type="nucleotide sequence ID" value="NZ_BSBO01000022.1"/>
</dbReference>
<evidence type="ECO:0000313" key="3">
    <source>
        <dbReference type="Proteomes" id="UP001145145"/>
    </source>
</evidence>
<dbReference type="AlphaFoldDB" id="A0A9W6FEV4"/>
<dbReference type="CDD" id="cd07344">
    <property type="entry name" value="M48_yhfN_like"/>
    <property type="match status" value="1"/>
</dbReference>